<dbReference type="EMBL" id="VSRR010008725">
    <property type="protein sequence ID" value="MPC49194.1"/>
    <property type="molecule type" value="Genomic_DNA"/>
</dbReference>
<proteinExistence type="predicted"/>
<dbReference type="Proteomes" id="UP000324222">
    <property type="component" value="Unassembled WGS sequence"/>
</dbReference>
<evidence type="ECO:0000313" key="1">
    <source>
        <dbReference type="EMBL" id="MPC49194.1"/>
    </source>
</evidence>
<reference evidence="1 2" key="1">
    <citation type="submission" date="2019-05" db="EMBL/GenBank/DDBJ databases">
        <title>Another draft genome of Portunus trituberculatus and its Hox gene families provides insights of decapod evolution.</title>
        <authorList>
            <person name="Jeong J.-H."/>
            <person name="Song I."/>
            <person name="Kim S."/>
            <person name="Choi T."/>
            <person name="Kim D."/>
            <person name="Ryu S."/>
            <person name="Kim W."/>
        </authorList>
    </citation>
    <scope>NUCLEOTIDE SEQUENCE [LARGE SCALE GENOMIC DNA]</scope>
    <source>
        <tissue evidence="1">Muscle</tissue>
    </source>
</reference>
<name>A0A5B7FY10_PORTR</name>
<keyword evidence="2" id="KW-1185">Reference proteome</keyword>
<gene>
    <name evidence="1" type="ORF">E2C01_042990</name>
</gene>
<evidence type="ECO:0000313" key="2">
    <source>
        <dbReference type="Proteomes" id="UP000324222"/>
    </source>
</evidence>
<comment type="caution">
    <text evidence="1">The sequence shown here is derived from an EMBL/GenBank/DDBJ whole genome shotgun (WGS) entry which is preliminary data.</text>
</comment>
<sequence>MINTCGRHVLRNRSAGRGATNTIRCSIRIQRPPWYNRIPRIEGRGVPKRMGSNPSHNPSAGNVSFLWVMAP</sequence>
<protein>
    <submittedName>
        <fullName evidence="1">Uncharacterized protein</fullName>
    </submittedName>
</protein>
<dbReference type="AlphaFoldDB" id="A0A5B7FY10"/>
<organism evidence="1 2">
    <name type="scientific">Portunus trituberculatus</name>
    <name type="common">Swimming crab</name>
    <name type="synonym">Neptunus trituberculatus</name>
    <dbReference type="NCBI Taxonomy" id="210409"/>
    <lineage>
        <taxon>Eukaryota</taxon>
        <taxon>Metazoa</taxon>
        <taxon>Ecdysozoa</taxon>
        <taxon>Arthropoda</taxon>
        <taxon>Crustacea</taxon>
        <taxon>Multicrustacea</taxon>
        <taxon>Malacostraca</taxon>
        <taxon>Eumalacostraca</taxon>
        <taxon>Eucarida</taxon>
        <taxon>Decapoda</taxon>
        <taxon>Pleocyemata</taxon>
        <taxon>Brachyura</taxon>
        <taxon>Eubrachyura</taxon>
        <taxon>Portunoidea</taxon>
        <taxon>Portunidae</taxon>
        <taxon>Portuninae</taxon>
        <taxon>Portunus</taxon>
    </lineage>
</organism>
<accession>A0A5B7FY10</accession>